<dbReference type="Proteomes" id="UP000593567">
    <property type="component" value="Unassembled WGS sequence"/>
</dbReference>
<dbReference type="EMBL" id="VXIV02000108">
    <property type="protein sequence ID" value="KAF6040718.1"/>
    <property type="molecule type" value="Genomic_DNA"/>
</dbReference>
<dbReference type="AlphaFoldDB" id="A0A7J7KRE2"/>
<comment type="caution">
    <text evidence="2">The sequence shown here is derived from an EMBL/GenBank/DDBJ whole genome shotgun (WGS) entry which is preliminary data.</text>
</comment>
<accession>A0A7J7KRE2</accession>
<evidence type="ECO:0000313" key="3">
    <source>
        <dbReference type="Proteomes" id="UP000593567"/>
    </source>
</evidence>
<proteinExistence type="predicted"/>
<gene>
    <name evidence="2" type="ORF">EB796_000967</name>
</gene>
<evidence type="ECO:0000313" key="2">
    <source>
        <dbReference type="EMBL" id="KAF6040718.1"/>
    </source>
</evidence>
<evidence type="ECO:0000256" key="1">
    <source>
        <dbReference type="SAM" id="MobiDB-lite"/>
    </source>
</evidence>
<keyword evidence="3" id="KW-1185">Reference proteome</keyword>
<name>A0A7J7KRE2_BUGNE</name>
<organism evidence="2 3">
    <name type="scientific">Bugula neritina</name>
    <name type="common">Brown bryozoan</name>
    <name type="synonym">Sertularia neritina</name>
    <dbReference type="NCBI Taxonomy" id="10212"/>
    <lineage>
        <taxon>Eukaryota</taxon>
        <taxon>Metazoa</taxon>
        <taxon>Spiralia</taxon>
        <taxon>Lophotrochozoa</taxon>
        <taxon>Bryozoa</taxon>
        <taxon>Gymnolaemata</taxon>
        <taxon>Cheilostomatida</taxon>
        <taxon>Flustrina</taxon>
        <taxon>Buguloidea</taxon>
        <taxon>Bugulidae</taxon>
        <taxon>Bugula</taxon>
    </lineage>
</organism>
<feature type="compositionally biased region" description="Pro residues" evidence="1">
    <location>
        <begin position="71"/>
        <end position="81"/>
    </location>
</feature>
<sequence>MYIICCIPGQRQRPPAAKPFSNHISTKPVVPLSQSLDPPAARPPKSQISPPKPSTPEQETYEIVDSGEPSPMNPPAPPPKLGEPVPRVGRHGPLPLPPGADDDSGGSISPGQKPPLSTPSHSITVKPVKTPAPALHHPSRRKSWLPTATMIIVCQMMIRRYKHCLSCLNPGLPLRQPHRQRSQLSMLVHCQSSLLLQQQLQ</sequence>
<protein>
    <submittedName>
        <fullName evidence="2">Uncharacterized protein</fullName>
    </submittedName>
</protein>
<feature type="region of interest" description="Disordered" evidence="1">
    <location>
        <begin position="11"/>
        <end position="140"/>
    </location>
</feature>
<reference evidence="2" key="1">
    <citation type="submission" date="2020-06" db="EMBL/GenBank/DDBJ databases">
        <title>Draft genome of Bugula neritina, a colonial animal packing powerful symbionts and potential medicines.</title>
        <authorList>
            <person name="Rayko M."/>
        </authorList>
    </citation>
    <scope>NUCLEOTIDE SEQUENCE [LARGE SCALE GENOMIC DNA]</scope>
    <source>
        <strain evidence="2">Kwan_BN1</strain>
    </source>
</reference>